<feature type="compositionally biased region" description="Low complexity" evidence="1">
    <location>
        <begin position="1"/>
        <end position="20"/>
    </location>
</feature>
<dbReference type="EMBL" id="MNBE01000524">
    <property type="protein sequence ID" value="OKP09434.1"/>
    <property type="molecule type" value="Genomic_DNA"/>
</dbReference>
<accession>A0A1Q5UAD7</accession>
<dbReference type="Proteomes" id="UP000186955">
    <property type="component" value="Unassembled WGS sequence"/>
</dbReference>
<gene>
    <name evidence="2" type="ORF">PENSUB_5256</name>
</gene>
<sequence length="166" mass="17546">MDFGLLGSDDGSSGWNGVSGRETVSGVGGCKDESRISSDSNGLIVDRRREHRISFMLSDPDPRDELRVRWLSAVNPRDELGPSSDREMVSARLCTPYVLSLGSPDASGEGLRSASEACGLRDRKKVAGAAVRGSSEEHEDGGSAEGLREKAGTSGTGRIVETFEGS</sequence>
<evidence type="ECO:0000313" key="3">
    <source>
        <dbReference type="Proteomes" id="UP000186955"/>
    </source>
</evidence>
<dbReference type="AlphaFoldDB" id="A0A1Q5UAD7"/>
<reference evidence="2 3" key="1">
    <citation type="submission" date="2016-10" db="EMBL/GenBank/DDBJ databases">
        <title>Genome sequence of the ascomycete fungus Penicillium subrubescens.</title>
        <authorList>
            <person name="De Vries R.P."/>
            <person name="Peng M."/>
            <person name="Dilokpimol A."/>
            <person name="Hilden K."/>
            <person name="Makela M.R."/>
            <person name="Grigoriev I."/>
            <person name="Riley R."/>
            <person name="Granchi Z."/>
        </authorList>
    </citation>
    <scope>NUCLEOTIDE SEQUENCE [LARGE SCALE GENOMIC DNA]</scope>
    <source>
        <strain evidence="2 3">CBS 132785</strain>
    </source>
</reference>
<feature type="region of interest" description="Disordered" evidence="1">
    <location>
        <begin position="1"/>
        <end position="39"/>
    </location>
</feature>
<protein>
    <submittedName>
        <fullName evidence="2">Uncharacterized protein</fullName>
    </submittedName>
</protein>
<comment type="caution">
    <text evidence="2">The sequence shown here is derived from an EMBL/GenBank/DDBJ whole genome shotgun (WGS) entry which is preliminary data.</text>
</comment>
<feature type="region of interest" description="Disordered" evidence="1">
    <location>
        <begin position="127"/>
        <end position="166"/>
    </location>
</feature>
<name>A0A1Q5UAD7_9EURO</name>
<evidence type="ECO:0000313" key="2">
    <source>
        <dbReference type="EMBL" id="OKP09434.1"/>
    </source>
</evidence>
<organism evidence="2 3">
    <name type="scientific">Penicillium subrubescens</name>
    <dbReference type="NCBI Taxonomy" id="1316194"/>
    <lineage>
        <taxon>Eukaryota</taxon>
        <taxon>Fungi</taxon>
        <taxon>Dikarya</taxon>
        <taxon>Ascomycota</taxon>
        <taxon>Pezizomycotina</taxon>
        <taxon>Eurotiomycetes</taxon>
        <taxon>Eurotiomycetidae</taxon>
        <taxon>Eurotiales</taxon>
        <taxon>Aspergillaceae</taxon>
        <taxon>Penicillium</taxon>
    </lineage>
</organism>
<proteinExistence type="predicted"/>
<keyword evidence="3" id="KW-1185">Reference proteome</keyword>
<evidence type="ECO:0000256" key="1">
    <source>
        <dbReference type="SAM" id="MobiDB-lite"/>
    </source>
</evidence>